<dbReference type="OrthoDB" id="139204at2157"/>
<proteinExistence type="predicted"/>
<dbReference type="PANTHER" id="PTHR36505">
    <property type="entry name" value="BLR1072 PROTEIN"/>
    <property type="match status" value="1"/>
</dbReference>
<gene>
    <name evidence="4" type="ORF">ASJ81_03850</name>
</gene>
<keyword evidence="1" id="KW-0175">Coiled coil</keyword>
<dbReference type="EMBL" id="LMVP01000090">
    <property type="protein sequence ID" value="PAV13419.1"/>
    <property type="molecule type" value="Genomic_DNA"/>
</dbReference>
<protein>
    <recommendedName>
        <fullName evidence="3">PRC-barrel domain-containing protein</fullName>
    </recommendedName>
</protein>
<dbReference type="Proteomes" id="UP000218164">
    <property type="component" value="Unassembled WGS sequence"/>
</dbReference>
<evidence type="ECO:0000256" key="1">
    <source>
        <dbReference type="SAM" id="Coils"/>
    </source>
</evidence>
<reference evidence="4 5" key="1">
    <citation type="journal article" date="2017" name="BMC Genomics">
        <title>Genomic analysis of methanogenic archaea reveals a shift towards energy conservation.</title>
        <authorList>
            <person name="Gilmore S.P."/>
            <person name="Henske J.K."/>
            <person name="Sexton J.A."/>
            <person name="Solomon K.V."/>
            <person name="Seppala S."/>
            <person name="Yoo J.I."/>
            <person name="Huyett L.M."/>
            <person name="Pressman A."/>
            <person name="Cogan J.Z."/>
            <person name="Kivenson V."/>
            <person name="Peng X."/>
            <person name="Tan Y."/>
            <person name="Valentine D.L."/>
            <person name="O'Malley M.A."/>
        </authorList>
    </citation>
    <scope>NUCLEOTIDE SEQUENCE [LARGE SCALE GENOMIC DNA]</scope>
    <source>
        <strain evidence="4 5">MC-15</strain>
    </source>
</reference>
<feature type="domain" description="PRC-barrel" evidence="3">
    <location>
        <begin position="466"/>
        <end position="543"/>
    </location>
</feature>
<evidence type="ECO:0000256" key="2">
    <source>
        <dbReference type="SAM" id="MobiDB-lite"/>
    </source>
</evidence>
<feature type="compositionally biased region" description="Low complexity" evidence="2">
    <location>
        <begin position="584"/>
        <end position="600"/>
    </location>
</feature>
<sequence>MADRNNPEFLSSSTIKGDKIVNESGDDLGKIEELMIDLRDGRLAYVVMSFGGFLGLGDKLFAIPWQAFRLKLHDHAFILDIPKDVLEKAEGFDKDNWPITSREWVSTVYSYYGYQPYWQLRVPEEVESQRMARTRGTSSERENPDFLSADTLKGDKVVDKSGKDTGKIEEFMIDLQDGKVGYVVVSHGGFLGIGNKLFALPWEALSLRLHEHAFALNVSNETFDKAEGFGKDNWPLTREELSRTYSYYGYQPYWQIGVATQAAGVSAAMPVEGEPERMARMEREGQVPLVGAEEERKTQQERERLEELRRTQEEKISQLEKQQMKAQKQVDAERERLMRLEKERIEAERQAQAEKQRLAQLEKELQEARRQEKMEAVARLEEELRSVQVQEGTRRDRLAQLERECTEAQRQAETERQRLAQLERERTEVESQAETERQRLAQLERERVEAETLTQTRVMAGREMPDFLSASTIKTDRVVNAAGEDLGRIEELIIDLENGKIAYAVLSFGGFLGMADKFFAIPWQAFTLRPHEHAFLLDIPRDVLEKAEGFDKDNWPLTREELSRTYTYYGYQPYWQTGVATGMPRETQPQRTTRTQSERPLGTAEELIARQEKERIEKLEKTETDEGRLEQLERDKEIAERRERKYH</sequence>
<evidence type="ECO:0000313" key="5">
    <source>
        <dbReference type="Proteomes" id="UP000218164"/>
    </source>
</evidence>
<feature type="domain" description="PRC-barrel" evidence="3">
    <location>
        <begin position="145"/>
        <end position="217"/>
    </location>
</feature>
<dbReference type="Gene3D" id="2.30.30.240">
    <property type="entry name" value="PRC-barrel domain"/>
    <property type="match status" value="3"/>
</dbReference>
<dbReference type="PANTHER" id="PTHR36505:SF1">
    <property type="entry name" value="BLR1072 PROTEIN"/>
    <property type="match status" value="1"/>
</dbReference>
<dbReference type="InterPro" id="IPR011033">
    <property type="entry name" value="PRC_barrel-like_sf"/>
</dbReference>
<feature type="region of interest" description="Disordered" evidence="2">
    <location>
        <begin position="580"/>
        <end position="647"/>
    </location>
</feature>
<feature type="domain" description="PRC-barrel" evidence="3">
    <location>
        <begin position="8"/>
        <end position="86"/>
    </location>
</feature>
<accession>A0A2A2HVB8</accession>
<evidence type="ECO:0000313" key="4">
    <source>
        <dbReference type="EMBL" id="PAV13419.1"/>
    </source>
</evidence>
<comment type="caution">
    <text evidence="4">The sequence shown here is derived from an EMBL/GenBank/DDBJ whole genome shotgun (WGS) entry which is preliminary data.</text>
</comment>
<feature type="compositionally biased region" description="Basic and acidic residues" evidence="2">
    <location>
        <begin position="607"/>
        <end position="647"/>
    </location>
</feature>
<evidence type="ECO:0000259" key="3">
    <source>
        <dbReference type="Pfam" id="PF05239"/>
    </source>
</evidence>
<organism evidence="4 5">
    <name type="scientific">Methanosarcina spelaei</name>
    <dbReference type="NCBI Taxonomy" id="1036679"/>
    <lineage>
        <taxon>Archaea</taxon>
        <taxon>Methanobacteriati</taxon>
        <taxon>Methanobacteriota</taxon>
        <taxon>Stenosarchaea group</taxon>
        <taxon>Methanomicrobia</taxon>
        <taxon>Methanosarcinales</taxon>
        <taxon>Methanosarcinaceae</taxon>
        <taxon>Methanosarcina</taxon>
    </lineage>
</organism>
<name>A0A2A2HVB8_9EURY</name>
<dbReference type="AlphaFoldDB" id="A0A2A2HVB8"/>
<dbReference type="Pfam" id="PF05239">
    <property type="entry name" value="PRC"/>
    <property type="match status" value="3"/>
</dbReference>
<feature type="coiled-coil region" evidence="1">
    <location>
        <begin position="291"/>
        <end position="453"/>
    </location>
</feature>
<dbReference type="SUPFAM" id="SSF50346">
    <property type="entry name" value="PRC-barrel domain"/>
    <property type="match status" value="3"/>
</dbReference>
<dbReference type="RefSeq" id="WP_095643754.1">
    <property type="nucleotide sequence ID" value="NZ_LMVP01000090.1"/>
</dbReference>
<keyword evidence="5" id="KW-1185">Reference proteome</keyword>
<dbReference type="InterPro" id="IPR027275">
    <property type="entry name" value="PRC-brl_dom"/>
</dbReference>